<reference evidence="1" key="1">
    <citation type="submission" date="2018-11" db="EMBL/GenBank/DDBJ databases">
        <title>Genomes From Bacteria Associated with the Canine Oral Cavity: a Test Case for Automated Genome-Based Taxonomic Assignment.</title>
        <authorList>
            <person name="Coil D.A."/>
            <person name="Jospin G."/>
            <person name="Darling A.E."/>
            <person name="Wallis C."/>
            <person name="Davis I.J."/>
            <person name="Harris S."/>
            <person name="Eisen J.A."/>
            <person name="Holcombe L.J."/>
            <person name="O'Flynn C."/>
        </authorList>
    </citation>
    <scope>NUCLEOTIDE SEQUENCE [LARGE SCALE GENOMIC DNA]</scope>
    <source>
        <strain evidence="1">OH5060</strain>
    </source>
</reference>
<evidence type="ECO:0000313" key="1">
    <source>
        <dbReference type="EMBL" id="RRD36826.1"/>
    </source>
</evidence>
<gene>
    <name evidence="1" type="ORF">EII28_08105</name>
</gene>
<dbReference type="AlphaFoldDB" id="A0A3P1VTI5"/>
<evidence type="ECO:0008006" key="2">
    <source>
        <dbReference type="Google" id="ProtNLM"/>
    </source>
</evidence>
<organism evidence="1">
    <name type="scientific">Fusobacterium nucleatum</name>
    <dbReference type="NCBI Taxonomy" id="851"/>
    <lineage>
        <taxon>Bacteria</taxon>
        <taxon>Fusobacteriati</taxon>
        <taxon>Fusobacteriota</taxon>
        <taxon>Fusobacteriia</taxon>
        <taxon>Fusobacteriales</taxon>
        <taxon>Fusobacteriaceae</taxon>
        <taxon>Fusobacterium</taxon>
    </lineage>
</organism>
<sequence length="308" mass="37361">MKKNNKNNKNYVTLSVISSFKKIGTKEEVKKFFDKIKKVLKNEERVEEEFSILLIDFYKKYINYEQVKLLIKKLNEIELLFKKYKFYDEYKNLFKEFEVFSEIVELRETGKYFTDKFKEIAICLLPEEQYYPSLDNKRRKFYDTLLPEAEPIWLAESEDTFNVSKIGVVKKTFYFSERYHIRTYKNGIEDGIRIVYFWEKDLKAEEYYVNGKFQARVNVYYSDGDKEIYYMRKNKDGLYEKYGKYTYFFKDGMISEGYYSNNEKTGNITYYHLDGTYRKGHQEKGYLIIETSILYDIYGNIIKEVNDK</sequence>
<dbReference type="SUPFAM" id="SSF82185">
    <property type="entry name" value="Histone H3 K4-specific methyltransferase SET7/9 N-terminal domain"/>
    <property type="match status" value="1"/>
</dbReference>
<name>A0A3P1VTI5_FUSNU</name>
<dbReference type="EMBL" id="RQZD01000017">
    <property type="protein sequence ID" value="RRD36826.1"/>
    <property type="molecule type" value="Genomic_DNA"/>
</dbReference>
<comment type="caution">
    <text evidence="1">The sequence shown here is derived from an EMBL/GenBank/DDBJ whole genome shotgun (WGS) entry which is preliminary data.</text>
</comment>
<proteinExistence type="predicted"/>
<protein>
    <recommendedName>
        <fullName evidence="2">MORN repeat variant</fullName>
    </recommendedName>
</protein>
<accession>A0A3P1VTI5</accession>